<accession>A0ABP9D4G2</accession>
<dbReference type="EMBL" id="BAABJX010000011">
    <property type="protein sequence ID" value="GAA4824280.1"/>
    <property type="molecule type" value="Genomic_DNA"/>
</dbReference>
<comment type="caution">
    <text evidence="3">The sequence shown here is derived from an EMBL/GenBank/DDBJ whole genome shotgun (WGS) entry which is preliminary data.</text>
</comment>
<dbReference type="Pfam" id="PF05693">
    <property type="entry name" value="Glycogen_syn"/>
    <property type="match status" value="1"/>
</dbReference>
<evidence type="ECO:0000256" key="2">
    <source>
        <dbReference type="ARBA" id="ARBA00022679"/>
    </source>
</evidence>
<keyword evidence="4" id="KW-1185">Reference proteome</keyword>
<dbReference type="PANTHER" id="PTHR10176:SF3">
    <property type="entry name" value="GLYCOGEN [STARCH] SYNTHASE"/>
    <property type="match status" value="1"/>
</dbReference>
<dbReference type="Gene3D" id="3.40.50.2000">
    <property type="entry name" value="Glycogen Phosphorylase B"/>
    <property type="match status" value="2"/>
</dbReference>
<dbReference type="SUPFAM" id="SSF53756">
    <property type="entry name" value="UDP-Glycosyltransferase/glycogen phosphorylase"/>
    <property type="match status" value="1"/>
</dbReference>
<evidence type="ECO:0000256" key="1">
    <source>
        <dbReference type="ARBA" id="ARBA00022676"/>
    </source>
</evidence>
<sequence length="626" mass="72574">MTSYLFKEDDPLLSISQKDVKKNVVIEIAWEVCNQVGGIHTVIRSKAPTSVSRWGHENYCMVGPYIAENTLAGFEVIADTGDDLISKAVREMRAKGYEVHYGHWLVPGRPKVVLFNPWNEGWKLSEIKKSIWESHKIPTGDKNPLLDQVLMLSEQVTAFLGFVAKVNNYNRNVIAHFHEWMVGLSIPELRRREIPIITVFTTHATILGRYLAMNDPNFYNRLIRGEYQWDYWADHYNIKPEVSIERAAAHGSHVFTTVSKVTANECQYLLGREVDEILPNGFNVNRFEAMHTLQNLHLQYKRKIHEFVMGHFFQSYSFDLENTLYFFTSGRYEYKNKGFDLTLEALSRLNYKMKQHGIDKTVVMFFITKRPYYSINPQVMQSRAVMGQVRKAVDKIQQEIGDKLFYNVTMGRGYNFPNVNDMIDEDMKLRLRRTVQSWRVNNLPPVVTHNLQDDQSDEILHFLRSSDMVNNAHDRVKIVYHPDFVSSINPLFGMEYDEFVRGCHLGVFPSYYEPWGYTPLECIASGVPAITSDYAGFGDYVASALNKRDYDGIHVIKRRHGNYSASADELADAMFKAVTMNSRERIDLRSATERSSKHFDWEELEKYYVKAYIRAMHVAKGDFKVV</sequence>
<gene>
    <name evidence="3" type="ORF">GCM10023331_06030</name>
</gene>
<dbReference type="Gene3D" id="6.10.260.10">
    <property type="match status" value="1"/>
</dbReference>
<keyword evidence="2" id="KW-0808">Transferase</keyword>
<name>A0ABP9D4G2_9BACT</name>
<evidence type="ECO:0000313" key="3">
    <source>
        <dbReference type="EMBL" id="GAA4824280.1"/>
    </source>
</evidence>
<dbReference type="Proteomes" id="UP001500298">
    <property type="component" value="Unassembled WGS sequence"/>
</dbReference>
<proteinExistence type="predicted"/>
<evidence type="ECO:0000313" key="4">
    <source>
        <dbReference type="Proteomes" id="UP001500298"/>
    </source>
</evidence>
<protein>
    <submittedName>
        <fullName evidence="3">Glycogen/starch synthase</fullName>
    </submittedName>
</protein>
<dbReference type="PANTHER" id="PTHR10176">
    <property type="entry name" value="GLYCOGEN SYNTHASE"/>
    <property type="match status" value="1"/>
</dbReference>
<reference evidence="4" key="1">
    <citation type="journal article" date="2019" name="Int. J. Syst. Evol. Microbiol.">
        <title>The Global Catalogue of Microorganisms (GCM) 10K type strain sequencing project: providing services to taxonomists for standard genome sequencing and annotation.</title>
        <authorList>
            <consortium name="The Broad Institute Genomics Platform"/>
            <consortium name="The Broad Institute Genome Sequencing Center for Infectious Disease"/>
            <person name="Wu L."/>
            <person name="Ma J."/>
        </authorList>
    </citation>
    <scope>NUCLEOTIDE SEQUENCE [LARGE SCALE GENOMIC DNA]</scope>
    <source>
        <strain evidence="4">JCM 18326</strain>
    </source>
</reference>
<organism evidence="3 4">
    <name type="scientific">Algivirga pacifica</name>
    <dbReference type="NCBI Taxonomy" id="1162670"/>
    <lineage>
        <taxon>Bacteria</taxon>
        <taxon>Pseudomonadati</taxon>
        <taxon>Bacteroidota</taxon>
        <taxon>Cytophagia</taxon>
        <taxon>Cytophagales</taxon>
        <taxon>Flammeovirgaceae</taxon>
        <taxon>Algivirga</taxon>
    </lineage>
</organism>
<dbReference type="InterPro" id="IPR008631">
    <property type="entry name" value="Glycogen_synth"/>
</dbReference>
<keyword evidence="1" id="KW-0328">Glycosyltransferase</keyword>